<feature type="domain" description="BioF2-like acetyltransferase" evidence="1">
    <location>
        <begin position="187"/>
        <end position="327"/>
    </location>
</feature>
<accession>A0A4R2NF83</accession>
<keyword evidence="3" id="KW-1185">Reference proteome</keyword>
<dbReference type="Proteomes" id="UP000295182">
    <property type="component" value="Unassembled WGS sequence"/>
</dbReference>
<dbReference type="GO" id="GO:0016740">
    <property type="term" value="F:transferase activity"/>
    <property type="evidence" value="ECO:0007669"/>
    <property type="project" value="UniProtKB-KW"/>
</dbReference>
<dbReference type="AlphaFoldDB" id="A0A4R2NF83"/>
<protein>
    <submittedName>
        <fullName evidence="2">Acetyltransferase (GNAT) family protein</fullName>
    </submittedName>
</protein>
<reference evidence="2 3" key="1">
    <citation type="submission" date="2019-03" db="EMBL/GenBank/DDBJ databases">
        <title>Genomic Encyclopedia of Type Strains, Phase IV (KMG-IV): sequencing the most valuable type-strain genomes for metagenomic binning, comparative biology and taxonomic classification.</title>
        <authorList>
            <person name="Goeker M."/>
        </authorList>
    </citation>
    <scope>NUCLEOTIDE SEQUENCE [LARGE SCALE GENOMIC DNA]</scope>
    <source>
        <strain evidence="2 3">DSM 1837</strain>
    </source>
</reference>
<evidence type="ECO:0000259" key="1">
    <source>
        <dbReference type="Pfam" id="PF13480"/>
    </source>
</evidence>
<dbReference type="Pfam" id="PF13480">
    <property type="entry name" value="Acetyltransf_6"/>
    <property type="match status" value="1"/>
</dbReference>
<evidence type="ECO:0000313" key="3">
    <source>
        <dbReference type="Proteomes" id="UP000295182"/>
    </source>
</evidence>
<evidence type="ECO:0000313" key="2">
    <source>
        <dbReference type="EMBL" id="TCP19828.1"/>
    </source>
</evidence>
<gene>
    <name evidence="2" type="ORF">EV674_10358</name>
</gene>
<name>A0A4R2NF83_9BURK</name>
<sequence>MNGQMLSEVIQSEPALLAIKNEWQVLSASVPQSIGFFGGWDFAWPYIHTTKPQKWFVVTLRDPESKELLAVFPWELIQLNAGDATYRAVQPLGASLVPYMEFTVSPMRLRAALQVLLNTVLAQQIHIDVVCLWPLHETSRLYSSLVEDLRGSEVLKIFRYPGNLREIETRSQDYESYCRGKWGTTFANARYRERRLQKDGEVCFTLSEPPSLASGIVADLCAGSGEQFGEEFVYRNKPRWKELVGEMVNALLDQGVAQVSTLRLNGAIIASGLSFWHKGRRYFYLTHYDRAHAVRSPGKILLHRLIQQTFADKGVFCFGAGTHSYKENWAPSYGELKAAYIFLNPTARHALDGLINQDFILRLSTV</sequence>
<keyword evidence="2" id="KW-0808">Transferase</keyword>
<proteinExistence type="predicted"/>
<dbReference type="InterPro" id="IPR016181">
    <property type="entry name" value="Acyl_CoA_acyltransferase"/>
</dbReference>
<comment type="caution">
    <text evidence="2">The sequence shown here is derived from an EMBL/GenBank/DDBJ whole genome shotgun (WGS) entry which is preliminary data.</text>
</comment>
<organism evidence="2 3">
    <name type="scientific">Simplicispira metamorpha</name>
    <dbReference type="NCBI Taxonomy" id="80881"/>
    <lineage>
        <taxon>Bacteria</taxon>
        <taxon>Pseudomonadati</taxon>
        <taxon>Pseudomonadota</taxon>
        <taxon>Betaproteobacteria</taxon>
        <taxon>Burkholderiales</taxon>
        <taxon>Comamonadaceae</taxon>
        <taxon>Simplicispira</taxon>
    </lineage>
</organism>
<dbReference type="RefSeq" id="WP_119013926.1">
    <property type="nucleotide sequence ID" value="NZ_QXNC01000024.1"/>
</dbReference>
<dbReference type="SUPFAM" id="SSF55729">
    <property type="entry name" value="Acyl-CoA N-acyltransferases (Nat)"/>
    <property type="match status" value="1"/>
</dbReference>
<dbReference type="InterPro" id="IPR038740">
    <property type="entry name" value="BioF2-like_GNAT_dom"/>
</dbReference>
<dbReference type="EMBL" id="SLXH01000003">
    <property type="protein sequence ID" value="TCP19828.1"/>
    <property type="molecule type" value="Genomic_DNA"/>
</dbReference>